<dbReference type="Pfam" id="PF01311">
    <property type="entry name" value="Bac_export_1"/>
    <property type="match status" value="1"/>
</dbReference>
<dbReference type="GO" id="GO:0006605">
    <property type="term" value="P:protein targeting"/>
    <property type="evidence" value="ECO:0007669"/>
    <property type="project" value="InterPro"/>
</dbReference>
<comment type="subcellular location">
    <subcellularLocation>
        <location evidence="1">Cell membrane</location>
        <topology evidence="1">Multi-pass membrane protein</topology>
    </subcellularLocation>
</comment>
<sequence>MFWATTLCFLRTGAFVALLPALGEQIIPLRIRLAAALCLTAIVTPALGTPAVVSLSSLLAEAGNGLALGAGFRFFLIALQTAGMMAAQAGSLAQIFTGAGSEPQSGISNMFSYAALALLCAMGLPEAAAALLIRSYEFLPQGTFPSSADIAVWGLAGAARSFRLAMSFAAPFLIGGLLYNIAIGAINRAMPMLMVALIGAPALTLGALILLVTATPVILALWLTEVQIWLNNPFAARGGL</sequence>
<dbReference type="PANTHER" id="PTHR30065:SF1">
    <property type="entry name" value="SURFACE PRESENTATION OF ANTIGENS PROTEIN SPAR"/>
    <property type="match status" value="1"/>
</dbReference>
<organism evidence="8 9">
    <name type="scientific">Falsigemmobacter intermedius</name>
    <dbReference type="NCBI Taxonomy" id="1553448"/>
    <lineage>
        <taxon>Bacteria</taxon>
        <taxon>Pseudomonadati</taxon>
        <taxon>Pseudomonadota</taxon>
        <taxon>Alphaproteobacteria</taxon>
        <taxon>Rhodobacterales</taxon>
        <taxon>Paracoccaceae</taxon>
        <taxon>Falsigemmobacter</taxon>
    </lineage>
</organism>
<dbReference type="EMBL" id="SBLC01000004">
    <property type="protein sequence ID" value="RWY43532.1"/>
    <property type="molecule type" value="Genomic_DNA"/>
</dbReference>
<name>A0A3S3YPB5_9RHOB</name>
<protein>
    <submittedName>
        <fullName evidence="8">Type III secretion protein</fullName>
    </submittedName>
</protein>
<evidence type="ECO:0000313" key="8">
    <source>
        <dbReference type="EMBL" id="RWY43532.1"/>
    </source>
</evidence>
<dbReference type="PANTHER" id="PTHR30065">
    <property type="entry name" value="FLAGELLAR BIOSYNTHETIC PROTEIN FLIR"/>
    <property type="match status" value="1"/>
</dbReference>
<keyword evidence="4 7" id="KW-0812">Transmembrane</keyword>
<comment type="similarity">
    <text evidence="2">Belongs to the FliR/MopE/SpaR family.</text>
</comment>
<proteinExistence type="inferred from homology"/>
<dbReference type="AlphaFoldDB" id="A0A3S3YPB5"/>
<accession>A0A3S3YPB5</accession>
<keyword evidence="6 7" id="KW-0472">Membrane</keyword>
<dbReference type="InterPro" id="IPR002010">
    <property type="entry name" value="T3SS_IM_R"/>
</dbReference>
<reference evidence="8 9" key="1">
    <citation type="journal article" date="2015" name="Int. J. Syst. Evol. Microbiol.">
        <title>Gemmobacter intermedius sp. nov., isolated from a white stork (Ciconia ciconia).</title>
        <authorList>
            <person name="Kampfer P."/>
            <person name="Jerzak L."/>
            <person name="Wilharm G."/>
            <person name="Golke J."/>
            <person name="Busse H.J."/>
            <person name="Glaeser S.P."/>
        </authorList>
    </citation>
    <scope>NUCLEOTIDE SEQUENCE [LARGE SCALE GENOMIC DNA]</scope>
    <source>
        <strain evidence="8 9">119/4</strain>
    </source>
</reference>
<feature type="transmembrane region" description="Helical" evidence="7">
    <location>
        <begin position="72"/>
        <end position="90"/>
    </location>
</feature>
<dbReference type="RefSeq" id="WP_128486869.1">
    <property type="nucleotide sequence ID" value="NZ_JBHLXB010000050.1"/>
</dbReference>
<dbReference type="GO" id="GO:0005886">
    <property type="term" value="C:plasma membrane"/>
    <property type="evidence" value="ECO:0007669"/>
    <property type="project" value="UniProtKB-SubCell"/>
</dbReference>
<evidence type="ECO:0000256" key="7">
    <source>
        <dbReference type="SAM" id="Phobius"/>
    </source>
</evidence>
<gene>
    <name evidence="8" type="ORF">EP867_03750</name>
</gene>
<feature type="transmembrane region" description="Helical" evidence="7">
    <location>
        <begin position="164"/>
        <end position="186"/>
    </location>
</feature>
<keyword evidence="3" id="KW-1003">Cell membrane</keyword>
<evidence type="ECO:0000256" key="3">
    <source>
        <dbReference type="ARBA" id="ARBA00022475"/>
    </source>
</evidence>
<keyword evidence="9" id="KW-1185">Reference proteome</keyword>
<feature type="transmembrane region" description="Helical" evidence="7">
    <location>
        <begin position="33"/>
        <end position="60"/>
    </location>
</feature>
<evidence type="ECO:0000313" key="9">
    <source>
        <dbReference type="Proteomes" id="UP000287168"/>
    </source>
</evidence>
<feature type="transmembrane region" description="Helical" evidence="7">
    <location>
        <begin position="110"/>
        <end position="133"/>
    </location>
</feature>
<evidence type="ECO:0000256" key="2">
    <source>
        <dbReference type="ARBA" id="ARBA00009772"/>
    </source>
</evidence>
<evidence type="ECO:0000256" key="5">
    <source>
        <dbReference type="ARBA" id="ARBA00022989"/>
    </source>
</evidence>
<dbReference type="PRINTS" id="PR00953">
    <property type="entry name" value="TYPE3IMRPROT"/>
</dbReference>
<evidence type="ECO:0000256" key="4">
    <source>
        <dbReference type="ARBA" id="ARBA00022692"/>
    </source>
</evidence>
<keyword evidence="5 7" id="KW-1133">Transmembrane helix</keyword>
<feature type="transmembrane region" description="Helical" evidence="7">
    <location>
        <begin position="192"/>
        <end position="223"/>
    </location>
</feature>
<dbReference type="OrthoDB" id="9779817at2"/>
<evidence type="ECO:0000256" key="1">
    <source>
        <dbReference type="ARBA" id="ARBA00004651"/>
    </source>
</evidence>
<comment type="caution">
    <text evidence="8">The sequence shown here is derived from an EMBL/GenBank/DDBJ whole genome shotgun (WGS) entry which is preliminary data.</text>
</comment>
<dbReference type="Proteomes" id="UP000287168">
    <property type="component" value="Unassembled WGS sequence"/>
</dbReference>
<evidence type="ECO:0000256" key="6">
    <source>
        <dbReference type="ARBA" id="ARBA00023136"/>
    </source>
</evidence>